<sequence>MAGPAGTSPAALFLRRTLTGRWDVAARAAVVPALWFVALAVVISVWSGASVHHSGVDFLTRTRVALALLLTGIGGRLDLTTRFENFPDSGSAFGDSYGSSGLSDSSFTTLHSTFSVTALAMSLLWVGSLFVALRRMRTRATGAGAGAGAGAEGANPPAEAARWGAAEAAVRVALLAAATALVLGLAARPHVREEHLTTRPALLTLWAFLISLATALLTLCAPDVRRWLAERPGLAATTRALVTALLALLVTVALAGAVVFVVVGADVSDTSGWGVAFAALFVLNLGVSGLGLGWGAPFRMDANNGSGSSSHFSYGLSDLGHVWHGWATAGAVAGGLVCALVLGVLAVRRSADRLEQFLVAGLFTALFTALTAFGGLSTDGAGTLVAVGAGSGHITYATSVPEALMFALLWSCGGVLVGPYVARALRGFLPAPVPGAHAPGGTAAGTGADPGGVAHLLRPPRQPAVPAPPMPGRPPLPPQGGPVEPTVHDLGIVQPPRLNEPPGPGKPPGHR</sequence>
<feature type="transmembrane region" description="Helical" evidence="2">
    <location>
        <begin position="403"/>
        <end position="422"/>
    </location>
</feature>
<keyword evidence="4" id="KW-1185">Reference proteome</keyword>
<dbReference type="Proteomes" id="UP000778578">
    <property type="component" value="Unassembled WGS sequence"/>
</dbReference>
<gene>
    <name evidence="3" type="ORF">K7862_10990</name>
</gene>
<evidence type="ECO:0000256" key="1">
    <source>
        <dbReference type="SAM" id="MobiDB-lite"/>
    </source>
</evidence>
<feature type="transmembrane region" description="Helical" evidence="2">
    <location>
        <begin position="201"/>
        <end position="221"/>
    </location>
</feature>
<feature type="compositionally biased region" description="Pro residues" evidence="1">
    <location>
        <begin position="460"/>
        <end position="480"/>
    </location>
</feature>
<accession>A0ABS7Q4R7</accession>
<feature type="transmembrane region" description="Helical" evidence="2">
    <location>
        <begin position="241"/>
        <end position="263"/>
    </location>
</feature>
<reference evidence="3 4" key="1">
    <citation type="submission" date="2021-08" db="EMBL/GenBank/DDBJ databases">
        <title>WGS of actinomycetes from Thailand.</title>
        <authorList>
            <person name="Thawai C."/>
        </authorList>
    </citation>
    <scope>NUCLEOTIDE SEQUENCE [LARGE SCALE GENOMIC DNA]</scope>
    <source>
        <strain evidence="3 4">PLK6-54</strain>
    </source>
</reference>
<evidence type="ECO:0000313" key="4">
    <source>
        <dbReference type="Proteomes" id="UP000778578"/>
    </source>
</evidence>
<dbReference type="RefSeq" id="WP_222962290.1">
    <property type="nucleotide sequence ID" value="NZ_JAINZZ010000009.1"/>
</dbReference>
<evidence type="ECO:0000256" key="2">
    <source>
        <dbReference type="SAM" id="Phobius"/>
    </source>
</evidence>
<comment type="caution">
    <text evidence="3">The sequence shown here is derived from an EMBL/GenBank/DDBJ whole genome shotgun (WGS) entry which is preliminary data.</text>
</comment>
<organism evidence="3 4">
    <name type="scientific">Actinacidiphila acidipaludis</name>
    <dbReference type="NCBI Taxonomy" id="2873382"/>
    <lineage>
        <taxon>Bacteria</taxon>
        <taxon>Bacillati</taxon>
        <taxon>Actinomycetota</taxon>
        <taxon>Actinomycetes</taxon>
        <taxon>Kitasatosporales</taxon>
        <taxon>Streptomycetaceae</taxon>
        <taxon>Actinacidiphila</taxon>
    </lineage>
</organism>
<keyword evidence="2" id="KW-0472">Membrane</keyword>
<evidence type="ECO:0008006" key="5">
    <source>
        <dbReference type="Google" id="ProtNLM"/>
    </source>
</evidence>
<proteinExistence type="predicted"/>
<keyword evidence="2" id="KW-0812">Transmembrane</keyword>
<feature type="compositionally biased region" description="Pro residues" evidence="1">
    <location>
        <begin position="498"/>
        <end position="511"/>
    </location>
</feature>
<protein>
    <recommendedName>
        <fullName evidence="5">Integral membrane protein</fullName>
    </recommendedName>
</protein>
<keyword evidence="2" id="KW-1133">Transmembrane helix</keyword>
<name>A0ABS7Q4R7_9ACTN</name>
<evidence type="ECO:0000313" key="3">
    <source>
        <dbReference type="EMBL" id="MBY8878151.1"/>
    </source>
</evidence>
<feature type="transmembrane region" description="Helical" evidence="2">
    <location>
        <begin position="357"/>
        <end position="376"/>
    </location>
</feature>
<feature type="region of interest" description="Disordered" evidence="1">
    <location>
        <begin position="440"/>
        <end position="511"/>
    </location>
</feature>
<dbReference type="EMBL" id="JAINZZ010000009">
    <property type="protein sequence ID" value="MBY8878151.1"/>
    <property type="molecule type" value="Genomic_DNA"/>
</dbReference>
<feature type="transmembrane region" description="Helical" evidence="2">
    <location>
        <begin position="24"/>
        <end position="46"/>
    </location>
</feature>
<feature type="transmembrane region" description="Helical" evidence="2">
    <location>
        <begin position="275"/>
        <end position="296"/>
    </location>
</feature>
<feature type="transmembrane region" description="Helical" evidence="2">
    <location>
        <begin position="323"/>
        <end position="345"/>
    </location>
</feature>
<feature type="transmembrane region" description="Helical" evidence="2">
    <location>
        <begin position="114"/>
        <end position="133"/>
    </location>
</feature>